<accession>A0A419F865</accession>
<sequence length="59" mass="6927">MGESIRFMARTKTKMRKKKDAYQRTIPKYANPIRFLIFLAVGMALFCVFMYFVITRGGL</sequence>
<gene>
    <name evidence="2" type="ORF">C4532_01955</name>
</gene>
<organism evidence="2 3">
    <name type="scientific">Candidatus Abyssobacteria bacterium SURF_17</name>
    <dbReference type="NCBI Taxonomy" id="2093361"/>
    <lineage>
        <taxon>Bacteria</taxon>
        <taxon>Pseudomonadati</taxon>
        <taxon>Candidatus Hydrogenedentota</taxon>
        <taxon>Candidatus Abyssobacteria</taxon>
    </lineage>
</organism>
<proteinExistence type="predicted"/>
<protein>
    <submittedName>
        <fullName evidence="2">Uncharacterized protein</fullName>
    </submittedName>
</protein>
<evidence type="ECO:0000256" key="1">
    <source>
        <dbReference type="SAM" id="Phobius"/>
    </source>
</evidence>
<evidence type="ECO:0000313" key="2">
    <source>
        <dbReference type="EMBL" id="RJP74603.1"/>
    </source>
</evidence>
<feature type="transmembrane region" description="Helical" evidence="1">
    <location>
        <begin position="33"/>
        <end position="54"/>
    </location>
</feature>
<evidence type="ECO:0000313" key="3">
    <source>
        <dbReference type="Proteomes" id="UP000285961"/>
    </source>
</evidence>
<keyword evidence="1" id="KW-1133">Transmembrane helix</keyword>
<comment type="caution">
    <text evidence="2">The sequence shown here is derived from an EMBL/GenBank/DDBJ whole genome shotgun (WGS) entry which is preliminary data.</text>
</comment>
<name>A0A419F865_9BACT</name>
<dbReference type="AlphaFoldDB" id="A0A419F865"/>
<reference evidence="2 3" key="1">
    <citation type="journal article" date="2017" name="ISME J.">
        <title>Energy and carbon metabolisms in a deep terrestrial subsurface fluid microbial community.</title>
        <authorList>
            <person name="Momper L."/>
            <person name="Jungbluth S.P."/>
            <person name="Lee M.D."/>
            <person name="Amend J.P."/>
        </authorList>
    </citation>
    <scope>NUCLEOTIDE SEQUENCE [LARGE SCALE GENOMIC DNA]</scope>
    <source>
        <strain evidence="2">SURF_17</strain>
    </source>
</reference>
<keyword evidence="1" id="KW-0472">Membrane</keyword>
<dbReference type="Proteomes" id="UP000285961">
    <property type="component" value="Unassembled WGS sequence"/>
</dbReference>
<dbReference type="EMBL" id="QZKI01000013">
    <property type="protein sequence ID" value="RJP74603.1"/>
    <property type="molecule type" value="Genomic_DNA"/>
</dbReference>
<keyword evidence="1" id="KW-0812">Transmembrane</keyword>